<evidence type="ECO:0000313" key="3">
    <source>
        <dbReference type="EMBL" id="KXG76329.1"/>
    </source>
</evidence>
<keyword evidence="3" id="KW-0548">Nucleotidyltransferase</keyword>
<dbReference type="SMART" id="SM00065">
    <property type="entry name" value="GAF"/>
    <property type="match status" value="1"/>
</dbReference>
<dbReference type="PANTHER" id="PTHR45138:SF9">
    <property type="entry name" value="DIGUANYLATE CYCLASE DGCM-RELATED"/>
    <property type="match status" value="1"/>
</dbReference>
<evidence type="ECO:0000313" key="4">
    <source>
        <dbReference type="Proteomes" id="UP000070456"/>
    </source>
</evidence>
<keyword evidence="1" id="KW-0472">Membrane</keyword>
<dbReference type="Pfam" id="PF00990">
    <property type="entry name" value="GGDEF"/>
    <property type="match status" value="1"/>
</dbReference>
<proteinExistence type="predicted"/>
<dbReference type="InterPro" id="IPR029016">
    <property type="entry name" value="GAF-like_dom_sf"/>
</dbReference>
<keyword evidence="4" id="KW-1185">Reference proteome</keyword>
<reference evidence="3 4" key="1">
    <citation type="submission" date="2015-12" db="EMBL/GenBank/DDBJ databases">
        <title>Draft genome sequence of the thermoanaerobe Thermotalea metallivorans, an isolate from the runoff channel of the Great Artesian Basin, Australia.</title>
        <authorList>
            <person name="Patel B.K."/>
        </authorList>
    </citation>
    <scope>NUCLEOTIDE SEQUENCE [LARGE SCALE GENOMIC DNA]</scope>
    <source>
        <strain evidence="3 4">B2-1</strain>
    </source>
</reference>
<keyword evidence="3" id="KW-0808">Transferase</keyword>
<sequence length="498" mass="57032">MIRDLTHRKYYIIFKITTFVMIALLNIATIKIWNYKMVGILTTLFLALNYIFGLQKVPIQSEQHRFKIKIIGNFLLVNILLFYIGGYQNASYAIFHFFIILTAAMMYSSLGGLVILGICFTIALKMVFTDTNILNSFIIHSYVYGGAFVIGYFCRMEGIRKKKLDHKIRELEGLYKISKMIDRFPGTEEILNNITKIVAETVNAEACLIMLYDEEKDLLAAKAGYGVPKEAFQQMIFRQGEGIERQVIENKGRVTCKEEECFHIYRNISQDLWEIKTATAIPLFLRNKIIGTLSVYDKKGGNYALEDIELLDMMGSRIGMILENDSLYKQLRNRAIQDGLTGLYNHKQFYERLKVEIQAAKEKGYKLYLLMIDIDRFKAFNDRYGHLVGDKVLVQIAKIIKNSIRDTDYAARYGGEEFAVILPNTDYETAAMVADRIRDNVKKAAPAIEQLQKEQVEITVSIGIACYPNCTNDITNLVDIADIRMYKGKEMGGDRVIA</sequence>
<dbReference type="GO" id="GO:0052621">
    <property type="term" value="F:diguanylate cyclase activity"/>
    <property type="evidence" value="ECO:0007669"/>
    <property type="project" value="UniProtKB-EC"/>
</dbReference>
<dbReference type="EMBL" id="LOEE01000028">
    <property type="protein sequence ID" value="KXG76329.1"/>
    <property type="molecule type" value="Genomic_DNA"/>
</dbReference>
<comment type="caution">
    <text evidence="3">The sequence shown here is derived from an EMBL/GenBank/DDBJ whole genome shotgun (WGS) entry which is preliminary data.</text>
</comment>
<dbReference type="AlphaFoldDB" id="A0A140L704"/>
<dbReference type="PANTHER" id="PTHR45138">
    <property type="entry name" value="REGULATORY COMPONENTS OF SENSORY TRANSDUCTION SYSTEM"/>
    <property type="match status" value="1"/>
</dbReference>
<evidence type="ECO:0000256" key="1">
    <source>
        <dbReference type="SAM" id="Phobius"/>
    </source>
</evidence>
<dbReference type="Proteomes" id="UP000070456">
    <property type="component" value="Unassembled WGS sequence"/>
</dbReference>
<feature type="transmembrane region" description="Helical" evidence="1">
    <location>
        <begin position="134"/>
        <end position="154"/>
    </location>
</feature>
<protein>
    <submittedName>
        <fullName evidence="3">Putative diguanylate cyclase YcdT</fullName>
        <ecNumber evidence="3">2.7.7.65</ecNumber>
    </submittedName>
</protein>
<evidence type="ECO:0000259" key="2">
    <source>
        <dbReference type="PROSITE" id="PS50887"/>
    </source>
</evidence>
<dbReference type="CDD" id="cd01949">
    <property type="entry name" value="GGDEF"/>
    <property type="match status" value="1"/>
</dbReference>
<organism evidence="3 4">
    <name type="scientific">Thermotalea metallivorans</name>
    <dbReference type="NCBI Taxonomy" id="520762"/>
    <lineage>
        <taxon>Bacteria</taxon>
        <taxon>Bacillati</taxon>
        <taxon>Bacillota</taxon>
        <taxon>Clostridia</taxon>
        <taxon>Peptostreptococcales</taxon>
        <taxon>Thermotaleaceae</taxon>
        <taxon>Thermotalea</taxon>
    </lineage>
</organism>
<dbReference type="SUPFAM" id="SSF55073">
    <property type="entry name" value="Nucleotide cyclase"/>
    <property type="match status" value="1"/>
</dbReference>
<name>A0A140L704_9FIRM</name>
<dbReference type="InterPro" id="IPR050469">
    <property type="entry name" value="Diguanylate_Cyclase"/>
</dbReference>
<dbReference type="PROSITE" id="PS50887">
    <property type="entry name" value="GGDEF"/>
    <property type="match status" value="1"/>
</dbReference>
<dbReference type="SMART" id="SM00267">
    <property type="entry name" value="GGDEF"/>
    <property type="match status" value="1"/>
</dbReference>
<dbReference type="STRING" id="520762.AN619_12870"/>
<keyword evidence="1" id="KW-1133">Transmembrane helix</keyword>
<dbReference type="InterPro" id="IPR043128">
    <property type="entry name" value="Rev_trsase/Diguanyl_cyclase"/>
</dbReference>
<keyword evidence="1" id="KW-0812">Transmembrane</keyword>
<dbReference type="InterPro" id="IPR000160">
    <property type="entry name" value="GGDEF_dom"/>
</dbReference>
<dbReference type="OrthoDB" id="9805474at2"/>
<gene>
    <name evidence="3" type="primary">ycdT</name>
    <name evidence="3" type="ORF">AN619_12870</name>
</gene>
<dbReference type="Pfam" id="PF13185">
    <property type="entry name" value="GAF_2"/>
    <property type="match status" value="1"/>
</dbReference>
<dbReference type="Gene3D" id="3.30.450.40">
    <property type="match status" value="1"/>
</dbReference>
<dbReference type="NCBIfam" id="TIGR00254">
    <property type="entry name" value="GGDEF"/>
    <property type="match status" value="1"/>
</dbReference>
<dbReference type="RefSeq" id="WP_068555879.1">
    <property type="nucleotide sequence ID" value="NZ_LOEE01000028.1"/>
</dbReference>
<dbReference type="InterPro" id="IPR003018">
    <property type="entry name" value="GAF"/>
</dbReference>
<dbReference type="FunFam" id="3.30.70.270:FF:000001">
    <property type="entry name" value="Diguanylate cyclase domain protein"/>
    <property type="match status" value="1"/>
</dbReference>
<dbReference type="InterPro" id="IPR029787">
    <property type="entry name" value="Nucleotide_cyclase"/>
</dbReference>
<accession>A0A140L704</accession>
<feature type="transmembrane region" description="Helical" evidence="1">
    <location>
        <begin position="35"/>
        <end position="54"/>
    </location>
</feature>
<dbReference type="EC" id="2.7.7.65" evidence="3"/>
<feature type="transmembrane region" description="Helical" evidence="1">
    <location>
        <begin position="66"/>
        <end position="84"/>
    </location>
</feature>
<dbReference type="Gene3D" id="3.30.70.270">
    <property type="match status" value="1"/>
</dbReference>
<dbReference type="SUPFAM" id="SSF55781">
    <property type="entry name" value="GAF domain-like"/>
    <property type="match status" value="1"/>
</dbReference>
<feature type="transmembrane region" description="Helical" evidence="1">
    <location>
        <begin position="12"/>
        <end position="29"/>
    </location>
</feature>
<feature type="domain" description="GGDEF" evidence="2">
    <location>
        <begin position="365"/>
        <end position="498"/>
    </location>
</feature>